<dbReference type="Pfam" id="PF17305">
    <property type="entry name" value="DUF5354"/>
    <property type="match status" value="1"/>
</dbReference>
<gene>
    <name evidence="2" type="ORF">GCK72_025465</name>
</gene>
<feature type="chain" id="PRO_5025682939" evidence="1">
    <location>
        <begin position="19"/>
        <end position="150"/>
    </location>
</feature>
<accession>A0A6A5G231</accession>
<protein>
    <submittedName>
        <fullName evidence="2">Uncharacterized protein</fullName>
    </submittedName>
</protein>
<organism evidence="2 3">
    <name type="scientific">Caenorhabditis remanei</name>
    <name type="common">Caenorhabditis vulgaris</name>
    <dbReference type="NCBI Taxonomy" id="31234"/>
    <lineage>
        <taxon>Eukaryota</taxon>
        <taxon>Metazoa</taxon>
        <taxon>Ecdysozoa</taxon>
        <taxon>Nematoda</taxon>
        <taxon>Chromadorea</taxon>
        <taxon>Rhabditida</taxon>
        <taxon>Rhabditina</taxon>
        <taxon>Rhabditomorpha</taxon>
        <taxon>Rhabditoidea</taxon>
        <taxon>Rhabditidae</taxon>
        <taxon>Peloderinae</taxon>
        <taxon>Caenorhabditis</taxon>
    </lineage>
</organism>
<dbReference type="Proteomes" id="UP000483820">
    <property type="component" value="Chromosome X"/>
</dbReference>
<proteinExistence type="predicted"/>
<dbReference type="PANTHER" id="PTHR31712">
    <property type="entry name" value="DIETARY RESTRICTION OVER EXPRESSED"/>
    <property type="match status" value="1"/>
</dbReference>
<evidence type="ECO:0000313" key="3">
    <source>
        <dbReference type="Proteomes" id="UP000483820"/>
    </source>
</evidence>
<keyword evidence="1" id="KW-0732">Signal</keyword>
<dbReference type="RefSeq" id="XP_003103644.2">
    <property type="nucleotide sequence ID" value="XM_003103596.2"/>
</dbReference>
<evidence type="ECO:0000256" key="1">
    <source>
        <dbReference type="SAM" id="SignalP"/>
    </source>
</evidence>
<dbReference type="EMBL" id="WUAV01000006">
    <property type="protein sequence ID" value="KAF1748998.1"/>
    <property type="molecule type" value="Genomic_DNA"/>
</dbReference>
<dbReference type="AlphaFoldDB" id="A0A6A5G231"/>
<dbReference type="KEGG" id="crq:GCK72_025465"/>
<reference evidence="2 3" key="1">
    <citation type="submission" date="2019-12" db="EMBL/GenBank/DDBJ databases">
        <title>Chromosome-level assembly of the Caenorhabditis remanei genome.</title>
        <authorList>
            <person name="Teterina A.A."/>
            <person name="Willis J.H."/>
            <person name="Phillips P.C."/>
        </authorList>
    </citation>
    <scope>NUCLEOTIDE SEQUENCE [LARGE SCALE GENOMIC DNA]</scope>
    <source>
        <strain evidence="2 3">PX506</strain>
        <tissue evidence="2">Whole organism</tissue>
    </source>
</reference>
<evidence type="ECO:0000313" key="2">
    <source>
        <dbReference type="EMBL" id="KAF1748998.1"/>
    </source>
</evidence>
<feature type="signal peptide" evidence="1">
    <location>
        <begin position="1"/>
        <end position="18"/>
    </location>
</feature>
<dbReference type="InterPro" id="IPR035291">
    <property type="entry name" value="DUF5354"/>
</dbReference>
<dbReference type="GeneID" id="9819405"/>
<comment type="caution">
    <text evidence="2">The sequence shown here is derived from an EMBL/GenBank/DDBJ whole genome shotgun (WGS) entry which is preliminary data.</text>
</comment>
<dbReference type="PANTHER" id="PTHR31712:SF1">
    <property type="entry name" value="SECRETED PROTEIN"/>
    <property type="match status" value="1"/>
</dbReference>
<sequence>MLSKPIIVLCVFAATAYSITTYEDVLEQSKNSVRCWQPKDAKNLSAGYSISTEKFPFCSYIPTADLISFTISGAGEEVDEGERRELLRAFGMAGDLYGLTAICFQEVIQVHPAPSPSHVGMRCACKRDGCNVPKAFNAFLAYNEVALPKI</sequence>
<dbReference type="CTD" id="9819405"/>
<name>A0A6A5G231_CAERE</name>